<evidence type="ECO:0000313" key="2">
    <source>
        <dbReference type="Proteomes" id="UP000324222"/>
    </source>
</evidence>
<accession>A0A5B7GR04</accession>
<dbReference type="AlphaFoldDB" id="A0A5B7GR04"/>
<protein>
    <submittedName>
        <fullName evidence="1">Uncharacterized protein</fullName>
    </submittedName>
</protein>
<dbReference type="Proteomes" id="UP000324222">
    <property type="component" value="Unassembled WGS sequence"/>
</dbReference>
<evidence type="ECO:0000313" key="1">
    <source>
        <dbReference type="EMBL" id="MPC60019.1"/>
    </source>
</evidence>
<comment type="caution">
    <text evidence="1">The sequence shown here is derived from an EMBL/GenBank/DDBJ whole genome shotgun (WGS) entry which is preliminary data.</text>
</comment>
<reference evidence="1 2" key="1">
    <citation type="submission" date="2019-05" db="EMBL/GenBank/DDBJ databases">
        <title>Another draft genome of Portunus trituberculatus and its Hox gene families provides insights of decapod evolution.</title>
        <authorList>
            <person name="Jeong J.-H."/>
            <person name="Song I."/>
            <person name="Kim S."/>
            <person name="Choi T."/>
            <person name="Kim D."/>
            <person name="Ryu S."/>
            <person name="Kim W."/>
        </authorList>
    </citation>
    <scope>NUCLEOTIDE SEQUENCE [LARGE SCALE GENOMIC DNA]</scope>
    <source>
        <tissue evidence="1">Muscle</tissue>
    </source>
</reference>
<gene>
    <name evidence="1" type="ORF">E2C01_054054</name>
</gene>
<organism evidence="1 2">
    <name type="scientific">Portunus trituberculatus</name>
    <name type="common">Swimming crab</name>
    <name type="synonym">Neptunus trituberculatus</name>
    <dbReference type="NCBI Taxonomy" id="210409"/>
    <lineage>
        <taxon>Eukaryota</taxon>
        <taxon>Metazoa</taxon>
        <taxon>Ecdysozoa</taxon>
        <taxon>Arthropoda</taxon>
        <taxon>Crustacea</taxon>
        <taxon>Multicrustacea</taxon>
        <taxon>Malacostraca</taxon>
        <taxon>Eumalacostraca</taxon>
        <taxon>Eucarida</taxon>
        <taxon>Decapoda</taxon>
        <taxon>Pleocyemata</taxon>
        <taxon>Brachyura</taxon>
        <taxon>Eubrachyura</taxon>
        <taxon>Portunoidea</taxon>
        <taxon>Portunidae</taxon>
        <taxon>Portuninae</taxon>
        <taxon>Portunus</taxon>
    </lineage>
</organism>
<keyword evidence="2" id="KW-1185">Reference proteome</keyword>
<proteinExistence type="predicted"/>
<sequence length="161" mass="17183">MEAFLRTTTDAPRLVLPHYEGGTDALPHHVKARRARTGKMKRQRKESSGGFRGACWGCGRKCSWAEQWSEASAGGCAAPPGISCRLTTAPTAVRVAGTVNGLSVQLVADTDSEKTLVGEDLVDVSSVPETTQHLCGITGQRVVTWGPVMYREISGNATIPM</sequence>
<name>A0A5B7GR04_PORTR</name>
<dbReference type="EMBL" id="VSRR010017089">
    <property type="protein sequence ID" value="MPC60019.1"/>
    <property type="molecule type" value="Genomic_DNA"/>
</dbReference>